<feature type="transmembrane region" description="Helical" evidence="1">
    <location>
        <begin position="314"/>
        <end position="334"/>
    </location>
</feature>
<dbReference type="InterPro" id="IPR022604">
    <property type="entry name" value="DUF2955"/>
</dbReference>
<keyword evidence="3" id="KW-1185">Reference proteome</keyword>
<feature type="transmembrane region" description="Helical" evidence="1">
    <location>
        <begin position="231"/>
        <end position="253"/>
    </location>
</feature>
<comment type="caution">
    <text evidence="2">The sequence shown here is derived from an EMBL/GenBank/DDBJ whole genome shotgun (WGS) entry which is preliminary data.</text>
</comment>
<keyword evidence="1" id="KW-0472">Membrane</keyword>
<keyword evidence="1" id="KW-0812">Transmembrane</keyword>
<keyword evidence="1" id="KW-1133">Transmembrane helix</keyword>
<gene>
    <name evidence="2" type="ORF">NE535_08715</name>
</gene>
<feature type="transmembrane region" description="Helical" evidence="1">
    <location>
        <begin position="285"/>
        <end position="302"/>
    </location>
</feature>
<dbReference type="Pfam" id="PF11168">
    <property type="entry name" value="DUF2955"/>
    <property type="match status" value="1"/>
</dbReference>
<dbReference type="Proteomes" id="UP001155546">
    <property type="component" value="Unassembled WGS sequence"/>
</dbReference>
<organism evidence="2 3">
    <name type="scientific">Shewanella holmiensis</name>
    <dbReference type="NCBI Taxonomy" id="2952222"/>
    <lineage>
        <taxon>Bacteria</taxon>
        <taxon>Pseudomonadati</taxon>
        <taxon>Pseudomonadota</taxon>
        <taxon>Gammaproteobacteria</taxon>
        <taxon>Alteromonadales</taxon>
        <taxon>Shewanellaceae</taxon>
        <taxon>Shewanella</taxon>
    </lineage>
</organism>
<feature type="transmembrane region" description="Helical" evidence="1">
    <location>
        <begin position="140"/>
        <end position="163"/>
    </location>
</feature>
<dbReference type="AlphaFoldDB" id="A0A9X3AV33"/>
<name>A0A9X3AV33_9GAMM</name>
<feature type="transmembrane region" description="Helical" evidence="1">
    <location>
        <begin position="190"/>
        <end position="219"/>
    </location>
</feature>
<feature type="transmembrane region" description="Helical" evidence="1">
    <location>
        <begin position="89"/>
        <end position="108"/>
    </location>
</feature>
<dbReference type="EMBL" id="JAMTCD010000008">
    <property type="protein sequence ID" value="MCT7941869.1"/>
    <property type="molecule type" value="Genomic_DNA"/>
</dbReference>
<reference evidence="2" key="1">
    <citation type="journal article" date="2023" name="Int. J. Syst. Evol. Microbiol.">
        <title>&lt;i&gt;Shewanella septentrionalis&lt;/i&gt; sp. nov. and &lt;i&gt;Shewanella holmiensis&lt;/i&gt; sp. nov., isolated from Baltic Sea water and sediments.</title>
        <authorList>
            <person name="Martin-Rodriguez A.J."/>
            <person name="Thorell K."/>
            <person name="Joffre E."/>
            <person name="Jensie-Markopoulos S."/>
            <person name="Moore E.R.B."/>
            <person name="Sjoling A."/>
        </authorList>
    </citation>
    <scope>NUCLEOTIDE SEQUENCE</scope>
    <source>
        <strain evidence="2">SP1S2-7</strain>
    </source>
</reference>
<dbReference type="RefSeq" id="WP_261298245.1">
    <property type="nucleotide sequence ID" value="NZ_JAMTCD010000008.1"/>
</dbReference>
<evidence type="ECO:0000256" key="1">
    <source>
        <dbReference type="SAM" id="Phobius"/>
    </source>
</evidence>
<accession>A0A9X3AV33</accession>
<proteinExistence type="predicted"/>
<protein>
    <submittedName>
        <fullName evidence="2">DUF2955 domain-containing protein</fullName>
    </submittedName>
</protein>
<feature type="transmembrane region" description="Helical" evidence="1">
    <location>
        <begin position="65"/>
        <end position="82"/>
    </location>
</feature>
<evidence type="ECO:0000313" key="2">
    <source>
        <dbReference type="EMBL" id="MCT7941869.1"/>
    </source>
</evidence>
<sequence length="346" mass="38307">MSANHLLLDSAQAQRILNRRVLRFALGIGIAIAISAIFSWPLAYIVPVFVAKFLVDRQAPTIQTVYELLIAMLVTMAIGWLVSNGPTHYPSVLLPLIAIAMLWAYYLFSDPKWNFFALILIVASIVLPYLAVLHPGASMLVAYGLSLSGVVSVLIFALLHVLLPDFAEQKDQHQRSELDSESREHEAFRALILAFPIICFFYLLEITGALLTMIMIAILSQQTAGKKSVKVSLFLLITNGVGGLLAIVFYNFLVTVPTLPFYVALSMLCAMIFGYKIYSEPLKSAIYAGIFSTLLVVVASTAASTDADVASNFYVRLAQIFLVGVYMVIASYYLETRNWAFLKKRK</sequence>
<evidence type="ECO:0000313" key="3">
    <source>
        <dbReference type="Proteomes" id="UP001155546"/>
    </source>
</evidence>
<feature type="transmembrane region" description="Helical" evidence="1">
    <location>
        <begin position="114"/>
        <end position="133"/>
    </location>
</feature>
<feature type="transmembrane region" description="Helical" evidence="1">
    <location>
        <begin position="21"/>
        <end position="45"/>
    </location>
</feature>
<feature type="transmembrane region" description="Helical" evidence="1">
    <location>
        <begin position="259"/>
        <end position="278"/>
    </location>
</feature>